<feature type="compositionally biased region" description="Polar residues" evidence="1">
    <location>
        <begin position="568"/>
        <end position="579"/>
    </location>
</feature>
<dbReference type="InterPro" id="IPR051647">
    <property type="entry name" value="Mediator_comp_sub12"/>
</dbReference>
<evidence type="ECO:0000313" key="2">
    <source>
        <dbReference type="EMBL" id="KAJ3121002.1"/>
    </source>
</evidence>
<feature type="region of interest" description="Disordered" evidence="1">
    <location>
        <begin position="873"/>
        <end position="895"/>
    </location>
</feature>
<feature type="region of interest" description="Disordered" evidence="1">
    <location>
        <begin position="634"/>
        <end position="689"/>
    </location>
</feature>
<dbReference type="GO" id="GO:0003713">
    <property type="term" value="F:transcription coactivator activity"/>
    <property type="evidence" value="ECO:0007669"/>
    <property type="project" value="TreeGrafter"/>
</dbReference>
<proteinExistence type="predicted"/>
<dbReference type="PANTHER" id="PTHR46007:SF8">
    <property type="entry name" value="C2H2-TYPE DOMAIN-CONTAINING PROTEIN"/>
    <property type="match status" value="1"/>
</dbReference>
<name>A0AAD5T062_9FUNG</name>
<dbReference type="GO" id="GO:0016592">
    <property type="term" value="C:mediator complex"/>
    <property type="evidence" value="ECO:0007669"/>
    <property type="project" value="TreeGrafter"/>
</dbReference>
<evidence type="ECO:0000256" key="1">
    <source>
        <dbReference type="SAM" id="MobiDB-lite"/>
    </source>
</evidence>
<feature type="compositionally biased region" description="Low complexity" evidence="1">
    <location>
        <begin position="214"/>
        <end position="232"/>
    </location>
</feature>
<dbReference type="EMBL" id="JADGJH010000917">
    <property type="protein sequence ID" value="KAJ3121002.1"/>
    <property type="molecule type" value="Genomic_DNA"/>
</dbReference>
<sequence>METQPRPEVPKRRSSIHLLKRPDHKQQQQQQSQQPDSQSPPQQSQQQSEKQQPVKQSEKQQQQQSQQSFPPQPPARSAVRAPRRRPVGNAAIVSENKAYWDLKTDILSAPAVSTSASTAVPTSSDADTDSHSDSQWEDAKIVASKFRWAKKDDRPDPPQSPVDSTLQRNTLANRTVGVTDPAPTEKKKKKKVKFAGDLREDSGKAPRPRTLLAPRVSSQQPQPQPQEQRPYPAASLDSSNNLEPAKRNYAPVTSFNPAYDYQVGLANASAAATDSADTNASGAQPSVIRFGPSDAFIAKAASVKMTKITIPEDASPPDIPEVVTEEVIEAVPTIEEEEWIEEEQISNTTLPGSIESENTRNKRMSMALTSTNSRASRNSVVIRPTNKFSLKVITSAKLKEKLIQQQAQIKTKNKENVALFNTQIKNASSFLKRFMPKNSKKDGADDVMGDYFAFEGEVLNTISLSDISNLSPAAVPPTVEATNGLVATPIIIPTTSPATASQSSSNLSPNLSPNVNITSRALPIFPVSINQPTPRAQPAPSSAPQPPSHVARRPSVSTRVEQPGLPVNNLNQQQQSPVQNARRPSIAVVAQNVQQNPTKPRTTSVYIPSHPRSVSIHASAATVNPFQQQQQQLQQLQQQQQQPQQQQQQQQQQKPQQPIPPPIRVPPPRRQSVAPTAAHKIASSPTTVPLATAYVSPKRDGNPAPDSLDEEFANFQRQMKAMPPDSPTISTSTAAAATTVNNMAPIVLEIQQSPAAVAPVLAIVVENVNPAMTPVQQQDYQAGGVESNTGGAGSGGNGEVKVGGFGIVNWFFGGAKSASAHHPPTGMTTAEDEKAAAKAVLDSAFDAAHAGAATSGAGGIVAAAVAKFEQLENQQQKQQPAIPSRTVSSAVRGMI</sequence>
<dbReference type="Proteomes" id="UP001211907">
    <property type="component" value="Unassembled WGS sequence"/>
</dbReference>
<reference evidence="2" key="1">
    <citation type="submission" date="2020-05" db="EMBL/GenBank/DDBJ databases">
        <title>Phylogenomic resolution of chytrid fungi.</title>
        <authorList>
            <person name="Stajich J.E."/>
            <person name="Amses K."/>
            <person name="Simmons R."/>
            <person name="Seto K."/>
            <person name="Myers J."/>
            <person name="Bonds A."/>
            <person name="Quandt C.A."/>
            <person name="Barry K."/>
            <person name="Liu P."/>
            <person name="Grigoriev I."/>
            <person name="Longcore J.E."/>
            <person name="James T.Y."/>
        </authorList>
    </citation>
    <scope>NUCLEOTIDE SEQUENCE</scope>
    <source>
        <strain evidence="2">JEL0513</strain>
    </source>
</reference>
<dbReference type="AlphaFoldDB" id="A0AAD5T062"/>
<feature type="compositionally biased region" description="Pro residues" evidence="1">
    <location>
        <begin position="657"/>
        <end position="669"/>
    </location>
</feature>
<evidence type="ECO:0000313" key="3">
    <source>
        <dbReference type="Proteomes" id="UP001211907"/>
    </source>
</evidence>
<feature type="compositionally biased region" description="Polar residues" evidence="1">
    <location>
        <begin position="161"/>
        <end position="173"/>
    </location>
</feature>
<feature type="region of interest" description="Disordered" evidence="1">
    <location>
        <begin position="1"/>
        <end position="248"/>
    </location>
</feature>
<gene>
    <name evidence="2" type="ORF">HK100_012559</name>
</gene>
<comment type="caution">
    <text evidence="2">The sequence shown here is derived from an EMBL/GenBank/DDBJ whole genome shotgun (WGS) entry which is preliminary data.</text>
</comment>
<feature type="compositionally biased region" description="Low complexity" evidence="1">
    <location>
        <begin position="27"/>
        <end position="80"/>
    </location>
</feature>
<keyword evidence="3" id="KW-1185">Reference proteome</keyword>
<accession>A0AAD5T062</accession>
<feature type="compositionally biased region" description="Basic and acidic residues" evidence="1">
    <location>
        <begin position="128"/>
        <end position="140"/>
    </location>
</feature>
<feature type="compositionally biased region" description="Basic and acidic residues" evidence="1">
    <location>
        <begin position="194"/>
        <end position="204"/>
    </location>
</feature>
<feature type="compositionally biased region" description="Pro residues" evidence="1">
    <location>
        <begin position="535"/>
        <end position="547"/>
    </location>
</feature>
<organism evidence="2 3">
    <name type="scientific">Physocladia obscura</name>
    <dbReference type="NCBI Taxonomy" id="109957"/>
    <lineage>
        <taxon>Eukaryota</taxon>
        <taxon>Fungi</taxon>
        <taxon>Fungi incertae sedis</taxon>
        <taxon>Chytridiomycota</taxon>
        <taxon>Chytridiomycota incertae sedis</taxon>
        <taxon>Chytridiomycetes</taxon>
        <taxon>Chytridiales</taxon>
        <taxon>Chytriomycetaceae</taxon>
        <taxon>Physocladia</taxon>
    </lineage>
</organism>
<feature type="compositionally biased region" description="Low complexity" evidence="1">
    <location>
        <begin position="108"/>
        <end position="125"/>
    </location>
</feature>
<feature type="compositionally biased region" description="Low complexity" evidence="1">
    <location>
        <begin position="634"/>
        <end position="656"/>
    </location>
</feature>
<protein>
    <submittedName>
        <fullName evidence="2">Uncharacterized protein</fullName>
    </submittedName>
</protein>
<feature type="region of interest" description="Disordered" evidence="1">
    <location>
        <begin position="528"/>
        <end position="583"/>
    </location>
</feature>
<dbReference type="GO" id="GO:0045944">
    <property type="term" value="P:positive regulation of transcription by RNA polymerase II"/>
    <property type="evidence" value="ECO:0007669"/>
    <property type="project" value="TreeGrafter"/>
</dbReference>
<dbReference type="PANTHER" id="PTHR46007">
    <property type="entry name" value="MEDIATOR OF RNA POLYMERASE II TRANSCRIPTION SUBUNIT 12"/>
    <property type="match status" value="1"/>
</dbReference>